<keyword evidence="1 9" id="KW-0004">4Fe-4S</keyword>
<keyword evidence="7 9" id="KW-0408">Iron</keyword>
<dbReference type="PROSITE" id="PS00198">
    <property type="entry name" value="4FE4S_FER_1"/>
    <property type="match status" value="1"/>
</dbReference>
<dbReference type="EC" id="1.17.99.6" evidence="9"/>
<feature type="binding site" evidence="9">
    <location>
        <position position="196"/>
    </location>
    <ligand>
        <name>[4Fe-4S] cluster</name>
        <dbReference type="ChEBI" id="CHEBI:49883"/>
        <label>1</label>
    </ligand>
</feature>
<feature type="binding site" evidence="9">
    <location>
        <position position="246"/>
    </location>
    <ligand>
        <name>[4Fe-4S] cluster</name>
        <dbReference type="ChEBI" id="CHEBI:49883"/>
        <label>2</label>
    </ligand>
</feature>
<dbReference type="Gene3D" id="3.30.70.20">
    <property type="match status" value="1"/>
</dbReference>
<keyword evidence="9" id="KW-0846">Cobalamin</keyword>
<keyword evidence="2 9" id="KW-0963">Cytoplasm</keyword>
<dbReference type="Pfam" id="PF08331">
    <property type="entry name" value="QueG_DUF1730"/>
    <property type="match status" value="1"/>
</dbReference>
<keyword evidence="12" id="KW-1185">Reference proteome</keyword>
<keyword evidence="9" id="KW-0170">Cobalt</keyword>
<comment type="subcellular location">
    <subcellularLocation>
        <location evidence="9">Cytoplasm</location>
    </subcellularLocation>
</comment>
<dbReference type="HAMAP" id="MF_00916">
    <property type="entry name" value="QueG"/>
    <property type="match status" value="1"/>
</dbReference>
<comment type="caution">
    <text evidence="11">The sequence shown here is derived from an EMBL/GenBank/DDBJ whole genome shotgun (WGS) entry which is preliminary data.</text>
</comment>
<organism evidence="11 12">
    <name type="scientific">Alcanivorax xiamenensis</name>
    <dbReference type="NCBI Taxonomy" id="1177156"/>
    <lineage>
        <taxon>Bacteria</taxon>
        <taxon>Pseudomonadati</taxon>
        <taxon>Pseudomonadota</taxon>
        <taxon>Gammaproteobacteria</taxon>
        <taxon>Oceanospirillales</taxon>
        <taxon>Alcanivoracaceae</taxon>
        <taxon>Alcanivorax</taxon>
    </lineage>
</organism>
<dbReference type="SUPFAM" id="SSF46548">
    <property type="entry name" value="alpha-helical ferredoxin"/>
    <property type="match status" value="1"/>
</dbReference>
<feature type="binding site" evidence="9">
    <location>
        <position position="243"/>
    </location>
    <ligand>
        <name>[4Fe-4S] cluster</name>
        <dbReference type="ChEBI" id="CHEBI:49883"/>
        <label>2</label>
    </ligand>
</feature>
<evidence type="ECO:0000256" key="3">
    <source>
        <dbReference type="ARBA" id="ARBA00022694"/>
    </source>
</evidence>
<dbReference type="NCBIfam" id="TIGR00276">
    <property type="entry name" value="tRNA epoxyqueuosine(34) reductase QueG"/>
    <property type="match status" value="1"/>
</dbReference>
<feature type="binding site" evidence="9">
    <location>
        <position position="136"/>
    </location>
    <ligand>
        <name>cob(II)alamin</name>
        <dbReference type="ChEBI" id="CHEBI:16304"/>
    </ligand>
</feature>
<gene>
    <name evidence="9" type="primary">queG</name>
    <name evidence="11" type="ORF">A6D6_00719</name>
</gene>
<feature type="binding site" evidence="9">
    <location>
        <position position="218"/>
    </location>
    <ligand>
        <name>cob(II)alamin</name>
        <dbReference type="ChEBI" id="CHEBI:16304"/>
    </ligand>
</feature>
<feature type="binding site" evidence="9">
    <location>
        <position position="193"/>
    </location>
    <ligand>
        <name>[4Fe-4S] cluster</name>
        <dbReference type="ChEBI" id="CHEBI:49883"/>
        <label>1</label>
    </ligand>
</feature>
<comment type="cofactor">
    <cofactor evidence="9">
        <name>[4Fe-4S] cluster</name>
        <dbReference type="ChEBI" id="CHEBI:49883"/>
    </cofactor>
    <text evidence="9">Binds 2 [4Fe-4S] clusters per monomer.</text>
</comment>
<feature type="binding site" evidence="9">
    <location>
        <position position="58"/>
    </location>
    <ligand>
        <name>cob(II)alamin</name>
        <dbReference type="ChEBI" id="CHEBI:16304"/>
    </ligand>
</feature>
<keyword evidence="6 9" id="KW-0560">Oxidoreductase</keyword>
<dbReference type="InterPro" id="IPR004453">
    <property type="entry name" value="QueG"/>
</dbReference>
<feature type="binding site" evidence="9">
    <location>
        <position position="250"/>
    </location>
    <ligand>
        <name>[4Fe-4S] cluster</name>
        <dbReference type="ChEBI" id="CHEBI:49883"/>
        <label>1</label>
    </ligand>
</feature>
<evidence type="ECO:0000256" key="9">
    <source>
        <dbReference type="HAMAP-Rule" id="MF_00916"/>
    </source>
</evidence>
<feature type="domain" description="4Fe-4S ferredoxin-type" evidence="10">
    <location>
        <begin position="178"/>
        <end position="210"/>
    </location>
</feature>
<evidence type="ECO:0000256" key="8">
    <source>
        <dbReference type="ARBA" id="ARBA00023014"/>
    </source>
</evidence>
<feature type="binding site" evidence="9">
    <location>
        <position position="160"/>
    </location>
    <ligand>
        <name>cob(II)alamin</name>
        <dbReference type="ChEBI" id="CHEBI:16304"/>
    </ligand>
</feature>
<evidence type="ECO:0000313" key="11">
    <source>
        <dbReference type="EMBL" id="KAF0807722.1"/>
    </source>
</evidence>
<dbReference type="InterPro" id="IPR017900">
    <property type="entry name" value="4Fe4S_Fe_S_CS"/>
</dbReference>
<evidence type="ECO:0000256" key="1">
    <source>
        <dbReference type="ARBA" id="ARBA00022485"/>
    </source>
</evidence>
<comment type="similarity">
    <text evidence="9">Belongs to the QueG family.</text>
</comment>
<reference evidence="11 12" key="1">
    <citation type="submission" date="2012-09" db="EMBL/GenBank/DDBJ databases">
        <title>Genome Sequence of alkane-degrading Bacterium Alcanivorax sp. 6-D-6.</title>
        <authorList>
            <person name="Lai Q."/>
            <person name="Shao Z."/>
        </authorList>
    </citation>
    <scope>NUCLEOTIDE SEQUENCE [LARGE SCALE GENOMIC DNA]</scope>
    <source>
        <strain evidence="11 12">6-D-6</strain>
    </source>
</reference>
<feature type="binding site" evidence="9">
    <location>
        <position position="200"/>
    </location>
    <ligand>
        <name>[4Fe-4S] cluster</name>
        <dbReference type="ChEBI" id="CHEBI:49883"/>
        <label>2</label>
    </ligand>
</feature>
<dbReference type="Proteomes" id="UP000771797">
    <property type="component" value="Unassembled WGS sequence"/>
</dbReference>
<feature type="binding site" evidence="9">
    <location>
        <position position="171"/>
    </location>
    <ligand>
        <name>cob(II)alamin</name>
        <dbReference type="ChEBI" id="CHEBI:16304"/>
    </ligand>
</feature>
<proteinExistence type="inferred from homology"/>
<dbReference type="InterPro" id="IPR013542">
    <property type="entry name" value="QueG_DUF1730"/>
</dbReference>
<evidence type="ECO:0000256" key="2">
    <source>
        <dbReference type="ARBA" id="ARBA00022490"/>
    </source>
</evidence>
<keyword evidence="3 9" id="KW-0819">tRNA processing</keyword>
<sequence>MDFTHFKTQLAEQARLLGFQQLGVADIDLGDAEARLRRWLDAGYHGEMKWMEAHGHKRSRPRELEPDTLRVISLRMNYLPPDTQPVKLLRQGEKAYVSRYALGRDYHKLVRKRLATLARWIREQVSDSELARAFVDSAPVMEKPLAAKAGLGWQGKHTLLLNQEAGSWFFLGEIYTDLPLPVDQPVEDRCGKCSACMTVCPTDAIVAPYQLDARRCISYLTIEHPGAIPESLRPGIGNRIFGCDDCQLMCPWNRFARFTDESDFHPRHQLENSDLVTLFLWDEATFLRCTEGSPIRRAGYQRWLRNLAVALGNGPASTAPIAALRSRQADPSELVREHVNWALNRLLMGHNVAEGDAGSSPA</sequence>
<dbReference type="EMBL" id="AQPF01000003">
    <property type="protein sequence ID" value="KAF0807722.1"/>
    <property type="molecule type" value="Genomic_DNA"/>
</dbReference>
<feature type="binding site" evidence="9">
    <location>
        <position position="190"/>
    </location>
    <ligand>
        <name>[4Fe-4S] cluster</name>
        <dbReference type="ChEBI" id="CHEBI:49883"/>
        <label>1</label>
    </ligand>
</feature>
<evidence type="ECO:0000256" key="4">
    <source>
        <dbReference type="ARBA" id="ARBA00022723"/>
    </source>
</evidence>
<evidence type="ECO:0000259" key="10">
    <source>
        <dbReference type="PROSITE" id="PS51379"/>
    </source>
</evidence>
<comment type="pathway">
    <text evidence="9">tRNA modification; tRNA-queuosine biosynthesis.</text>
</comment>
<evidence type="ECO:0000256" key="7">
    <source>
        <dbReference type="ARBA" id="ARBA00023004"/>
    </source>
</evidence>
<dbReference type="RefSeq" id="WP_159659959.1">
    <property type="nucleotide sequence ID" value="NZ_AQPF01000003.1"/>
</dbReference>
<dbReference type="InterPro" id="IPR017896">
    <property type="entry name" value="4Fe4S_Fe-S-bd"/>
</dbReference>
<comment type="caution">
    <text evidence="9">Lacks conserved residue(s) required for the propagation of feature annotation.</text>
</comment>
<keyword evidence="4 9" id="KW-0479">Metal-binding</keyword>
<dbReference type="PANTHER" id="PTHR30002">
    <property type="entry name" value="EPOXYQUEUOSINE REDUCTASE"/>
    <property type="match status" value="1"/>
</dbReference>
<dbReference type="PANTHER" id="PTHR30002:SF4">
    <property type="entry name" value="EPOXYQUEUOSINE REDUCTASE"/>
    <property type="match status" value="1"/>
</dbReference>
<comment type="cofactor">
    <cofactor evidence="9">
        <name>cob(II)alamin</name>
        <dbReference type="ChEBI" id="CHEBI:16304"/>
    </cofactor>
</comment>
<feature type="binding site" evidence="9">
    <location>
        <position position="216"/>
    </location>
    <ligand>
        <name>[4Fe-4S] cluster</name>
        <dbReference type="ChEBI" id="CHEBI:49883"/>
        <label>2</label>
    </ligand>
</feature>
<evidence type="ECO:0000313" key="12">
    <source>
        <dbReference type="Proteomes" id="UP000771797"/>
    </source>
</evidence>
<accession>A0ABQ6YC92</accession>
<evidence type="ECO:0000256" key="6">
    <source>
        <dbReference type="ARBA" id="ARBA00023002"/>
    </source>
</evidence>
<evidence type="ECO:0000256" key="5">
    <source>
        <dbReference type="ARBA" id="ARBA00022785"/>
    </source>
</evidence>
<keyword evidence="5 9" id="KW-0671">Queuosine biosynthesis</keyword>
<protein>
    <recommendedName>
        <fullName evidence="9">Epoxyqueuosine reductase</fullName>
        <ecNumber evidence="9">1.17.99.6</ecNumber>
    </recommendedName>
    <alternativeName>
        <fullName evidence="9">Queuosine biosynthesis protein QueG</fullName>
    </alternativeName>
</protein>
<comment type="subunit">
    <text evidence="9">Monomer.</text>
</comment>
<dbReference type="Pfam" id="PF13484">
    <property type="entry name" value="Fer4_16"/>
    <property type="match status" value="1"/>
</dbReference>
<comment type="catalytic activity">
    <reaction evidence="9">
        <text>epoxyqueuosine(34) in tRNA + AH2 = queuosine(34) in tRNA + A + H2O</text>
        <dbReference type="Rhea" id="RHEA:32159"/>
        <dbReference type="Rhea" id="RHEA-COMP:18571"/>
        <dbReference type="Rhea" id="RHEA-COMP:18582"/>
        <dbReference type="ChEBI" id="CHEBI:13193"/>
        <dbReference type="ChEBI" id="CHEBI:15377"/>
        <dbReference type="ChEBI" id="CHEBI:17499"/>
        <dbReference type="ChEBI" id="CHEBI:194431"/>
        <dbReference type="ChEBI" id="CHEBI:194443"/>
        <dbReference type="EC" id="1.17.99.6"/>
    </reaction>
</comment>
<dbReference type="PROSITE" id="PS51379">
    <property type="entry name" value="4FE4S_FER_2"/>
    <property type="match status" value="1"/>
</dbReference>
<comment type="function">
    <text evidence="9">Catalyzes the conversion of epoxyqueuosine (oQ) to queuosine (Q), which is a hypermodified base found in the wobble positions of tRNA(Asp), tRNA(Asn), tRNA(His) and tRNA(Tyr).</text>
</comment>
<feature type="active site" description="Proton donor" evidence="9">
    <location>
        <position position="136"/>
    </location>
</feature>
<name>A0ABQ6YC92_9GAMM</name>
<keyword evidence="8 9" id="KW-0411">Iron-sulfur</keyword>
<feature type="binding site" evidence="9">
    <location>
        <begin position="243"/>
        <end position="244"/>
    </location>
    <ligand>
        <name>cob(II)alamin</name>
        <dbReference type="ChEBI" id="CHEBI:16304"/>
    </ligand>
</feature>